<dbReference type="FunFam" id="1.10.10.10:FF:000038">
    <property type="entry name" value="Glycine cleavage system transcriptional activator"/>
    <property type="match status" value="1"/>
</dbReference>
<dbReference type="InterPro" id="IPR005119">
    <property type="entry name" value="LysR_subst-bd"/>
</dbReference>
<evidence type="ECO:0000256" key="4">
    <source>
        <dbReference type="ARBA" id="ARBA00023163"/>
    </source>
</evidence>
<evidence type="ECO:0000313" key="6">
    <source>
        <dbReference type="EMBL" id="AUX48413.1"/>
    </source>
</evidence>
<evidence type="ECO:0000313" key="7">
    <source>
        <dbReference type="Proteomes" id="UP000238348"/>
    </source>
</evidence>
<dbReference type="PROSITE" id="PS50931">
    <property type="entry name" value="HTH_LYSR"/>
    <property type="match status" value="1"/>
</dbReference>
<gene>
    <name evidence="6" type="primary">lysR</name>
    <name evidence="6" type="ORF">SOCE26_099470</name>
</gene>
<dbReference type="GO" id="GO:0043565">
    <property type="term" value="F:sequence-specific DNA binding"/>
    <property type="evidence" value="ECO:0007669"/>
    <property type="project" value="TreeGrafter"/>
</dbReference>
<dbReference type="InterPro" id="IPR000847">
    <property type="entry name" value="LysR_HTH_N"/>
</dbReference>
<evidence type="ECO:0000256" key="1">
    <source>
        <dbReference type="ARBA" id="ARBA00009437"/>
    </source>
</evidence>
<keyword evidence="3" id="KW-0238">DNA-binding</keyword>
<dbReference type="GO" id="GO:0006351">
    <property type="term" value="P:DNA-templated transcription"/>
    <property type="evidence" value="ECO:0007669"/>
    <property type="project" value="TreeGrafter"/>
</dbReference>
<dbReference type="Pfam" id="PF00126">
    <property type="entry name" value="HTH_1"/>
    <property type="match status" value="1"/>
</dbReference>
<dbReference type="InterPro" id="IPR058163">
    <property type="entry name" value="LysR-type_TF_proteobact-type"/>
</dbReference>
<proteinExistence type="inferred from homology"/>
<dbReference type="InterPro" id="IPR036388">
    <property type="entry name" value="WH-like_DNA-bd_sf"/>
</dbReference>
<dbReference type="PRINTS" id="PR00039">
    <property type="entry name" value="HTHLYSR"/>
</dbReference>
<dbReference type="Gene3D" id="3.40.190.10">
    <property type="entry name" value="Periplasmic binding protein-like II"/>
    <property type="match status" value="2"/>
</dbReference>
<dbReference type="RefSeq" id="WP_104986278.1">
    <property type="nucleotide sequence ID" value="NZ_CP012673.1"/>
</dbReference>
<feature type="domain" description="HTH lysR-type" evidence="5">
    <location>
        <begin position="5"/>
        <end position="62"/>
    </location>
</feature>
<dbReference type="Proteomes" id="UP000238348">
    <property type="component" value="Chromosome"/>
</dbReference>
<dbReference type="InterPro" id="IPR036390">
    <property type="entry name" value="WH_DNA-bd_sf"/>
</dbReference>
<dbReference type="NCBIfam" id="NF008352">
    <property type="entry name" value="PRK11139.1"/>
    <property type="match status" value="1"/>
</dbReference>
<dbReference type="CDD" id="cd08432">
    <property type="entry name" value="PBP2_GcdR_TrpI_HvrB_AmpR_like"/>
    <property type="match status" value="1"/>
</dbReference>
<dbReference type="OrthoDB" id="9807765at2"/>
<reference evidence="6 7" key="1">
    <citation type="submission" date="2015-09" db="EMBL/GenBank/DDBJ databases">
        <title>Sorangium comparison.</title>
        <authorList>
            <person name="Zaburannyi N."/>
            <person name="Bunk B."/>
            <person name="Overmann J."/>
            <person name="Mueller R."/>
        </authorList>
    </citation>
    <scope>NUCLEOTIDE SEQUENCE [LARGE SCALE GENOMIC DNA]</scope>
    <source>
        <strain evidence="6 7">So ce26</strain>
    </source>
</reference>
<organism evidence="6 7">
    <name type="scientific">Sorangium cellulosum</name>
    <name type="common">Polyangium cellulosum</name>
    <dbReference type="NCBI Taxonomy" id="56"/>
    <lineage>
        <taxon>Bacteria</taxon>
        <taxon>Pseudomonadati</taxon>
        <taxon>Myxococcota</taxon>
        <taxon>Polyangia</taxon>
        <taxon>Polyangiales</taxon>
        <taxon>Polyangiaceae</taxon>
        <taxon>Sorangium</taxon>
    </lineage>
</organism>
<comment type="similarity">
    <text evidence="1">Belongs to the LysR transcriptional regulatory family.</text>
</comment>
<dbReference type="AlphaFoldDB" id="A0A2L0FA40"/>
<dbReference type="PANTHER" id="PTHR30537">
    <property type="entry name" value="HTH-TYPE TRANSCRIPTIONAL REGULATOR"/>
    <property type="match status" value="1"/>
</dbReference>
<dbReference type="Pfam" id="PF03466">
    <property type="entry name" value="LysR_substrate"/>
    <property type="match status" value="1"/>
</dbReference>
<evidence type="ECO:0000256" key="3">
    <source>
        <dbReference type="ARBA" id="ARBA00023125"/>
    </source>
</evidence>
<dbReference type="GO" id="GO:0003700">
    <property type="term" value="F:DNA-binding transcription factor activity"/>
    <property type="evidence" value="ECO:0007669"/>
    <property type="project" value="InterPro"/>
</dbReference>
<dbReference type="EMBL" id="CP012673">
    <property type="protein sequence ID" value="AUX48413.1"/>
    <property type="molecule type" value="Genomic_DNA"/>
</dbReference>
<keyword evidence="2" id="KW-0805">Transcription regulation</keyword>
<sequence>MRKLPPLASLRAFEAAARHLSFKRAARELGVTPTAVSHQIRQLEETLGVRLFERHPRQVVATREGQLLYPVLRDGFDAFAEALDGLAARRARRVITLSATTAFTARWLVPRVAAFREACPGLDLRLHATDAPVDLRAGEADAAIRYGRGPYPGLAVEPLIADRFAPVCSPGLGVCRPEDLRRKPLLHFEWRRVDRGTPTWPLWLQRAGLTGVREDYGITFSDEGHAIQAAIAGQGVALVSLVLVADDLESGALVQPFGPVLDGYRYHFVHLEGAAAREEIAALRGWIAAAMTTCRASAQR</sequence>
<evidence type="ECO:0000259" key="5">
    <source>
        <dbReference type="PROSITE" id="PS50931"/>
    </source>
</evidence>
<protein>
    <submittedName>
        <fullName evidence="6">LysR family transcriptional regulator</fullName>
    </submittedName>
</protein>
<name>A0A2L0FA40_SORCE</name>
<keyword evidence="4" id="KW-0804">Transcription</keyword>
<accession>A0A2L0FA40</accession>
<dbReference type="PANTHER" id="PTHR30537:SF74">
    <property type="entry name" value="HTH-TYPE TRANSCRIPTIONAL REGULATOR TRPI"/>
    <property type="match status" value="1"/>
</dbReference>
<dbReference type="SUPFAM" id="SSF53850">
    <property type="entry name" value="Periplasmic binding protein-like II"/>
    <property type="match status" value="1"/>
</dbReference>
<evidence type="ECO:0000256" key="2">
    <source>
        <dbReference type="ARBA" id="ARBA00023015"/>
    </source>
</evidence>
<dbReference type="Gene3D" id="1.10.10.10">
    <property type="entry name" value="Winged helix-like DNA-binding domain superfamily/Winged helix DNA-binding domain"/>
    <property type="match status" value="1"/>
</dbReference>
<dbReference type="SUPFAM" id="SSF46785">
    <property type="entry name" value="Winged helix' DNA-binding domain"/>
    <property type="match status" value="1"/>
</dbReference>